<reference evidence="2" key="2">
    <citation type="submission" date="2022-01" db="EMBL/GenBank/DDBJ databases">
        <authorList>
            <person name="Yamashiro T."/>
            <person name="Shiraishi A."/>
            <person name="Satake H."/>
            <person name="Nakayama K."/>
        </authorList>
    </citation>
    <scope>NUCLEOTIDE SEQUENCE</scope>
</reference>
<comment type="caution">
    <text evidence="2">The sequence shown here is derived from an EMBL/GenBank/DDBJ whole genome shotgun (WGS) entry which is preliminary data.</text>
</comment>
<evidence type="ECO:0000313" key="2">
    <source>
        <dbReference type="EMBL" id="GJS78668.1"/>
    </source>
</evidence>
<feature type="region of interest" description="Disordered" evidence="1">
    <location>
        <begin position="1"/>
        <end position="51"/>
    </location>
</feature>
<keyword evidence="3" id="KW-1185">Reference proteome</keyword>
<accession>A0ABQ4YPU7</accession>
<name>A0ABQ4YPU7_9ASTR</name>
<feature type="compositionally biased region" description="Polar residues" evidence="1">
    <location>
        <begin position="1"/>
        <end position="12"/>
    </location>
</feature>
<organism evidence="2 3">
    <name type="scientific">Tanacetum coccineum</name>
    <dbReference type="NCBI Taxonomy" id="301880"/>
    <lineage>
        <taxon>Eukaryota</taxon>
        <taxon>Viridiplantae</taxon>
        <taxon>Streptophyta</taxon>
        <taxon>Embryophyta</taxon>
        <taxon>Tracheophyta</taxon>
        <taxon>Spermatophyta</taxon>
        <taxon>Magnoliopsida</taxon>
        <taxon>eudicotyledons</taxon>
        <taxon>Gunneridae</taxon>
        <taxon>Pentapetalae</taxon>
        <taxon>asterids</taxon>
        <taxon>campanulids</taxon>
        <taxon>Asterales</taxon>
        <taxon>Asteraceae</taxon>
        <taxon>Asteroideae</taxon>
        <taxon>Anthemideae</taxon>
        <taxon>Anthemidinae</taxon>
        <taxon>Tanacetum</taxon>
    </lineage>
</organism>
<protein>
    <submittedName>
        <fullName evidence="2">Uncharacterized protein</fullName>
    </submittedName>
</protein>
<proteinExistence type="predicted"/>
<evidence type="ECO:0000313" key="3">
    <source>
        <dbReference type="Proteomes" id="UP001151760"/>
    </source>
</evidence>
<evidence type="ECO:0000256" key="1">
    <source>
        <dbReference type="SAM" id="MobiDB-lite"/>
    </source>
</evidence>
<sequence>MDKTNSEGNTEILNVDEDRGENVSNTVALEERTVELDEGQAGSDPGKTPNHVALAGPNPEPMYEDFVATVYPQVHESLKHPDVEHVHLENPLSSTRTLSSMKNLDNFTFDDQLIADKSPEDEPRNANIETKVESMVTIPIHKALSFVPPLSTLVIDLSPLKPVSSHAQAPTFTATTATTTTLPLQPLPQQQSSSDPDLASRVLALEQVCANFDKKYKLQENTSQTLSSRIFTLELCDLPHKIDQTVNETIKEAVQRALQAPLRERFRDLSEADMKEILLDRMFESGSYRSHPKHVALYEALEASMECDNRDEFLAEKDKSHKKRRDN</sequence>
<dbReference type="EMBL" id="BQNB010010542">
    <property type="protein sequence ID" value="GJS78668.1"/>
    <property type="molecule type" value="Genomic_DNA"/>
</dbReference>
<reference evidence="2" key="1">
    <citation type="journal article" date="2022" name="Int. J. Mol. Sci.">
        <title>Draft Genome of Tanacetum Coccineum: Genomic Comparison of Closely Related Tanacetum-Family Plants.</title>
        <authorList>
            <person name="Yamashiro T."/>
            <person name="Shiraishi A."/>
            <person name="Nakayama K."/>
            <person name="Satake H."/>
        </authorList>
    </citation>
    <scope>NUCLEOTIDE SEQUENCE</scope>
</reference>
<dbReference type="Proteomes" id="UP001151760">
    <property type="component" value="Unassembled WGS sequence"/>
</dbReference>
<gene>
    <name evidence="2" type="ORF">Tco_0728549</name>
</gene>